<dbReference type="AlphaFoldDB" id="A0A6J4PA04"/>
<accession>A0A6J4PA04</accession>
<gene>
    <name evidence="3" type="ORF">AVDCRST_MAG64-2161</name>
</gene>
<protein>
    <submittedName>
        <fullName evidence="3">Putative multi-domain protein</fullName>
    </submittedName>
</protein>
<evidence type="ECO:0000256" key="1">
    <source>
        <dbReference type="SAM" id="MobiDB-lite"/>
    </source>
</evidence>
<dbReference type="EMBL" id="CADCUQ010000486">
    <property type="protein sequence ID" value="CAA9408716.1"/>
    <property type="molecule type" value="Genomic_DNA"/>
</dbReference>
<evidence type="ECO:0000313" key="3">
    <source>
        <dbReference type="EMBL" id="CAA9408716.1"/>
    </source>
</evidence>
<feature type="region of interest" description="Disordered" evidence="1">
    <location>
        <begin position="201"/>
        <end position="226"/>
    </location>
</feature>
<sequence length="243" mass="26012">MSGKLACCPVARNVGRFSIVAVVAAGLFVAVQSLSAKEHEKPDNAVMLFDGKDLSKWQHRDGSAPKWKVEAGGEGGGAMVVNGGDIVTKEKFKGDFILHVEFAPNDVGPGPTGQARGNSGVYLQENYEVQVLDSYGVEKLAEGDCAGLYGLKPADKNMAKKPGEWQTYHIEFTAPKFEGEKKVKNARVTVYWNGEKVHDDVEIPATSGGGKGESPAGGGISLQDHGNPVKYRNIWIAPKGEKK</sequence>
<dbReference type="InterPro" id="IPR010496">
    <property type="entry name" value="AL/BT2_dom"/>
</dbReference>
<reference evidence="3" key="1">
    <citation type="submission" date="2020-02" db="EMBL/GenBank/DDBJ databases">
        <authorList>
            <person name="Meier V. D."/>
        </authorList>
    </citation>
    <scope>NUCLEOTIDE SEQUENCE</scope>
    <source>
        <strain evidence="3">AVDCRST_MAG64</strain>
    </source>
</reference>
<organism evidence="3">
    <name type="scientific">uncultured Phycisphaerae bacterium</name>
    <dbReference type="NCBI Taxonomy" id="904963"/>
    <lineage>
        <taxon>Bacteria</taxon>
        <taxon>Pseudomonadati</taxon>
        <taxon>Planctomycetota</taxon>
        <taxon>Phycisphaerae</taxon>
        <taxon>environmental samples</taxon>
    </lineage>
</organism>
<proteinExistence type="predicted"/>
<dbReference type="Pfam" id="PF06439">
    <property type="entry name" value="3keto-disac_hyd"/>
    <property type="match status" value="1"/>
</dbReference>
<name>A0A6J4PA04_9BACT</name>
<dbReference type="GO" id="GO:0016787">
    <property type="term" value="F:hydrolase activity"/>
    <property type="evidence" value="ECO:0007669"/>
    <property type="project" value="InterPro"/>
</dbReference>
<feature type="domain" description="3-keto-alpha-glucoside-1,2-lyase/3-keto-2-hydroxy-glucal hydratase" evidence="2">
    <location>
        <begin position="46"/>
        <end position="236"/>
    </location>
</feature>
<dbReference type="Gene3D" id="2.60.120.560">
    <property type="entry name" value="Exo-inulinase, domain 1"/>
    <property type="match status" value="1"/>
</dbReference>
<evidence type="ECO:0000259" key="2">
    <source>
        <dbReference type="Pfam" id="PF06439"/>
    </source>
</evidence>
<feature type="compositionally biased region" description="Gly residues" evidence="1">
    <location>
        <begin position="207"/>
        <end position="220"/>
    </location>
</feature>